<evidence type="ECO:0000259" key="2">
    <source>
        <dbReference type="Pfam" id="PF18885"/>
    </source>
</evidence>
<organism evidence="3 4">
    <name type="scientific">Hydrogenophaga pseudoflava</name>
    <name type="common">Pseudomonas carboxydoflava</name>
    <dbReference type="NCBI Taxonomy" id="47421"/>
    <lineage>
        <taxon>Bacteria</taxon>
        <taxon>Pseudomonadati</taxon>
        <taxon>Pseudomonadota</taxon>
        <taxon>Betaproteobacteria</taxon>
        <taxon>Burkholderiales</taxon>
        <taxon>Comamonadaceae</taxon>
        <taxon>Hydrogenophaga</taxon>
    </lineage>
</organism>
<dbReference type="KEGG" id="hpse:HPF_05100"/>
<name>A0A4P6WY28_HYDPS</name>
<feature type="domain" description="DUF5648" evidence="2">
    <location>
        <begin position="101"/>
        <end position="241"/>
    </location>
</feature>
<dbReference type="InterPro" id="IPR043708">
    <property type="entry name" value="DUF5648"/>
</dbReference>
<dbReference type="InterPro" id="IPR011050">
    <property type="entry name" value="Pectin_lyase_fold/virulence"/>
</dbReference>
<dbReference type="Proteomes" id="UP000293912">
    <property type="component" value="Chromosome"/>
</dbReference>
<reference evidence="3 4" key="1">
    <citation type="submission" date="2019-03" db="EMBL/GenBank/DDBJ databases">
        <authorList>
            <person name="Sebastian G."/>
            <person name="Baumann P."/>
            <person name="Ruckert C."/>
            <person name="Kalinowski J."/>
            <person name="Nebel B."/>
            <person name="Takors R."/>
            <person name="Blombach B."/>
        </authorList>
    </citation>
    <scope>NUCLEOTIDE SEQUENCE [LARGE SCALE GENOMIC DNA]</scope>
    <source>
        <strain evidence="3 4">DSM 1084</strain>
    </source>
</reference>
<sequence length="579" mass="59930">MALRNGERMAARWPKTCGWCVAVLLAVGLGGCGGGQDADGGGVVSSASSSRADAVDDPGTDPWLKSAELNAAEVQQTDVAAGESGSPATNIVAKAVTPVNVYRFYNRNSGAHFYTASATERDRVIATVPVLAYEGLAFQASGTSDAALSPVYRFFNGQTGVHFYTISQSERDHIIATLPQFTYEGVAYHARTAAGTGFRPLYRFYVANRGFHFFTTSSSEAGQVIATLPQYRYEGVAYYVLGEADPQPPAGVGYHGNPVPVPPDGAAVDTSQPDRLIGSGTPASCTGQAVVDAVALGGKIRFNCGPNPVTITLPSTAKVFNNRPDVTLDGGGLVTLSGGDRVRILYQNTCDPAQVWTTSHCNNQETPRLTVQNIGFTQGNSTGQLTDGGGGGAIFVRGGQFKIVNSVFTRNRCETTGPDMGGGAVRVLSIYQNRPVYVVGSTFGGGLGLGNSCSNGGALSSIGVSYSVYNSLLTHNSAVGNGANPARAGTPGGGSGGAIYNDGNSFTLSVYGSMVSDNYGVEGGSAVFYVSNDRSGLMTLSNSVFVRNPATRFGTAGLPGFFVLAAPGQPVVTNTTISH</sequence>
<dbReference type="EMBL" id="CP037867">
    <property type="protein sequence ID" value="QBM27048.1"/>
    <property type="molecule type" value="Genomic_DNA"/>
</dbReference>
<feature type="region of interest" description="Disordered" evidence="1">
    <location>
        <begin position="40"/>
        <end position="60"/>
    </location>
</feature>
<protein>
    <recommendedName>
        <fullName evidence="2">DUF5648 domain-containing protein</fullName>
    </recommendedName>
</protein>
<dbReference type="SUPFAM" id="SSF51126">
    <property type="entry name" value="Pectin lyase-like"/>
    <property type="match status" value="1"/>
</dbReference>
<keyword evidence="4" id="KW-1185">Reference proteome</keyword>
<evidence type="ECO:0000313" key="4">
    <source>
        <dbReference type="Proteomes" id="UP000293912"/>
    </source>
</evidence>
<dbReference type="AlphaFoldDB" id="A0A4P6WY28"/>
<accession>A0A4P6WY28</accession>
<dbReference type="Pfam" id="PF18885">
    <property type="entry name" value="DUF5648"/>
    <property type="match status" value="1"/>
</dbReference>
<dbReference type="PROSITE" id="PS51257">
    <property type="entry name" value="PROKAR_LIPOPROTEIN"/>
    <property type="match status" value="1"/>
</dbReference>
<proteinExistence type="predicted"/>
<gene>
    <name evidence="3" type="ORF">HPF_05100</name>
</gene>
<evidence type="ECO:0000313" key="3">
    <source>
        <dbReference type="EMBL" id="QBM27048.1"/>
    </source>
</evidence>
<evidence type="ECO:0000256" key="1">
    <source>
        <dbReference type="SAM" id="MobiDB-lite"/>
    </source>
</evidence>